<dbReference type="OrthoDB" id="2513075at2"/>
<sequence>MKLTAFATATLFALSLAAHAQTSAPAAKAPTTAPAAALPVQPPDVPAIKVGPDGKPNASFMAAHDRFVKIAQAGDVDLLFLGDSITAGWGRQRAIWEKSFGPYKPANFGIGGDRTQHVLWRILNGELDGAIKPKGVVLMIGTNNSATDSAEGIAKGVTLIVETIRAKQPQAKILLLAVFPRGEKAEANDRRVKLKEVNAIIAKLDDGKNVHYLDIGDKFLQADGTLTKEIMPDFLHLSAAGYQIWADAITPKLTELMK</sequence>
<evidence type="ECO:0000256" key="2">
    <source>
        <dbReference type="SAM" id="SignalP"/>
    </source>
</evidence>
<dbReference type="InterPro" id="IPR036514">
    <property type="entry name" value="SGNH_hydro_sf"/>
</dbReference>
<organism evidence="4 5">
    <name type="scientific">Prosthecobacter fusiformis</name>
    <dbReference type="NCBI Taxonomy" id="48464"/>
    <lineage>
        <taxon>Bacteria</taxon>
        <taxon>Pseudomonadati</taxon>
        <taxon>Verrucomicrobiota</taxon>
        <taxon>Verrucomicrobiia</taxon>
        <taxon>Verrucomicrobiales</taxon>
        <taxon>Verrucomicrobiaceae</taxon>
        <taxon>Prosthecobacter</taxon>
    </lineage>
</organism>
<dbReference type="Proteomes" id="UP000295662">
    <property type="component" value="Unassembled WGS sequence"/>
</dbReference>
<keyword evidence="5" id="KW-1185">Reference proteome</keyword>
<dbReference type="RefSeq" id="WP_133793906.1">
    <property type="nucleotide sequence ID" value="NZ_SOCA01000002.1"/>
</dbReference>
<reference evidence="4 5" key="1">
    <citation type="submission" date="2019-03" db="EMBL/GenBank/DDBJ databases">
        <title>Genomic Encyclopedia of Archaeal and Bacterial Type Strains, Phase II (KMG-II): from individual species to whole genera.</title>
        <authorList>
            <person name="Goeker M."/>
        </authorList>
    </citation>
    <scope>NUCLEOTIDE SEQUENCE [LARGE SCALE GENOMIC DNA]</scope>
    <source>
        <strain evidence="4 5">ATCC 25309</strain>
    </source>
</reference>
<dbReference type="AlphaFoldDB" id="A0A4R7S5W0"/>
<name>A0A4R7S5W0_9BACT</name>
<dbReference type="SUPFAM" id="SSF52266">
    <property type="entry name" value="SGNH hydrolase"/>
    <property type="match status" value="1"/>
</dbReference>
<accession>A0A4R7S5W0</accession>
<comment type="caution">
    <text evidence="4">The sequence shown here is derived from an EMBL/GenBank/DDBJ whole genome shotgun (WGS) entry which is preliminary data.</text>
</comment>
<comment type="similarity">
    <text evidence="1">Belongs to the 'GDSL' lipolytic enzyme family. Platelet-activating factor acetylhydrolase IB beta/gamma subunits subfamily.</text>
</comment>
<keyword evidence="2" id="KW-0732">Signal</keyword>
<dbReference type="GO" id="GO:0016788">
    <property type="term" value="F:hydrolase activity, acting on ester bonds"/>
    <property type="evidence" value="ECO:0007669"/>
    <property type="project" value="UniProtKB-ARBA"/>
</dbReference>
<proteinExistence type="inferred from homology"/>
<dbReference type="Pfam" id="PF13472">
    <property type="entry name" value="Lipase_GDSL_2"/>
    <property type="match status" value="1"/>
</dbReference>
<dbReference type="InterPro" id="IPR013830">
    <property type="entry name" value="SGNH_hydro"/>
</dbReference>
<protein>
    <submittedName>
        <fullName evidence="4">Lysophospholipase L1-like esterase</fullName>
    </submittedName>
</protein>
<evidence type="ECO:0000256" key="1">
    <source>
        <dbReference type="ARBA" id="ARBA00038184"/>
    </source>
</evidence>
<gene>
    <name evidence="4" type="ORF">EI77_01250</name>
</gene>
<dbReference type="PANTHER" id="PTHR11852:SF0">
    <property type="entry name" value="PLATELET-ACTIVATING FACTOR ACETYLHYDROLASE IB SUBUNIT BETA HOMOLOG"/>
    <property type="match status" value="1"/>
</dbReference>
<dbReference type="PANTHER" id="PTHR11852">
    <property type="entry name" value="PLATELET-ACTIVATING FACTOR ACETYLHYDROLASE"/>
    <property type="match status" value="1"/>
</dbReference>
<dbReference type="EMBL" id="SOCA01000002">
    <property type="protein sequence ID" value="TDU72785.1"/>
    <property type="molecule type" value="Genomic_DNA"/>
</dbReference>
<evidence type="ECO:0000313" key="4">
    <source>
        <dbReference type="EMBL" id="TDU72785.1"/>
    </source>
</evidence>
<feature type="chain" id="PRO_5020349260" evidence="2">
    <location>
        <begin position="21"/>
        <end position="258"/>
    </location>
</feature>
<evidence type="ECO:0000259" key="3">
    <source>
        <dbReference type="Pfam" id="PF13472"/>
    </source>
</evidence>
<dbReference type="Gene3D" id="3.40.50.1110">
    <property type="entry name" value="SGNH hydrolase"/>
    <property type="match status" value="1"/>
</dbReference>
<evidence type="ECO:0000313" key="5">
    <source>
        <dbReference type="Proteomes" id="UP000295662"/>
    </source>
</evidence>
<feature type="domain" description="SGNH hydrolase-type esterase" evidence="3">
    <location>
        <begin position="80"/>
        <end position="244"/>
    </location>
</feature>
<dbReference type="CDD" id="cd01820">
    <property type="entry name" value="PAF_acetylesterase_like"/>
    <property type="match status" value="1"/>
</dbReference>
<feature type="signal peptide" evidence="2">
    <location>
        <begin position="1"/>
        <end position="20"/>
    </location>
</feature>